<dbReference type="PANTHER" id="PTHR12925">
    <property type="entry name" value="HIKESHI FAMILY MEMBER"/>
    <property type="match status" value="1"/>
</dbReference>
<dbReference type="InterPro" id="IPR048364">
    <property type="entry name" value="Hikeshi-like_C"/>
</dbReference>
<gene>
    <name evidence="4" type="ORF">EV356DRAFT_511166</name>
</gene>
<dbReference type="EMBL" id="ML991771">
    <property type="protein sequence ID" value="KAF2239851.1"/>
    <property type="molecule type" value="Genomic_DNA"/>
</dbReference>
<organism evidence="4 5">
    <name type="scientific">Viridothelium virens</name>
    <name type="common">Speckled blister lichen</name>
    <name type="synonym">Trypethelium virens</name>
    <dbReference type="NCBI Taxonomy" id="1048519"/>
    <lineage>
        <taxon>Eukaryota</taxon>
        <taxon>Fungi</taxon>
        <taxon>Dikarya</taxon>
        <taxon>Ascomycota</taxon>
        <taxon>Pezizomycotina</taxon>
        <taxon>Dothideomycetes</taxon>
        <taxon>Dothideomycetes incertae sedis</taxon>
        <taxon>Trypetheliales</taxon>
        <taxon>Trypetheliaceae</taxon>
        <taxon>Viridothelium</taxon>
    </lineage>
</organism>
<evidence type="ECO:0000313" key="4">
    <source>
        <dbReference type="EMBL" id="KAF2239851.1"/>
    </source>
</evidence>
<feature type="domain" description="Hikeshi-like N-terminal" evidence="2">
    <location>
        <begin position="5"/>
        <end position="170"/>
    </location>
</feature>
<evidence type="ECO:0000313" key="5">
    <source>
        <dbReference type="Proteomes" id="UP000800092"/>
    </source>
</evidence>
<dbReference type="Proteomes" id="UP000800092">
    <property type="component" value="Unassembled WGS sequence"/>
</dbReference>
<dbReference type="PANTHER" id="PTHR12925:SF0">
    <property type="entry name" value="PROTEIN HIKESHI"/>
    <property type="match status" value="1"/>
</dbReference>
<dbReference type="InterPro" id="IPR008493">
    <property type="entry name" value="Hikeshi-like_N"/>
</dbReference>
<dbReference type="OrthoDB" id="10248398at2759"/>
<sequence>MFGLILPHRPVLTPPTQISETQLAFPDVPASPPFSHLVVFLLPGTTLPPSTGVAIYVQLPSSVAGDFKLMGAIGPGRESAIFKVNLGSNNSSSGSIANGGAGIVGENTLGAIDEDAMVDDGGAAPNAAAAPTAAVGAGQGGGESAGTLTVGLSIEPAANIEAQVASLKTANPSTSGFNPASAGALVRQRTTTNMAPGASNAVSTKVLAQRIIGNAFNFLASFAGNTVAGEEVVPLKAFRDWWAKFEKRIELDPGFLEREESG</sequence>
<dbReference type="GO" id="GO:0006606">
    <property type="term" value="P:protein import into nucleus"/>
    <property type="evidence" value="ECO:0007669"/>
    <property type="project" value="TreeGrafter"/>
</dbReference>
<evidence type="ECO:0000259" key="2">
    <source>
        <dbReference type="Pfam" id="PF05603"/>
    </source>
</evidence>
<accession>A0A6A6HPB3</accession>
<dbReference type="InterPro" id="IPR031318">
    <property type="entry name" value="OPI10"/>
</dbReference>
<name>A0A6A6HPB3_VIRVR</name>
<dbReference type="GO" id="GO:0005829">
    <property type="term" value="C:cytosol"/>
    <property type="evidence" value="ECO:0007669"/>
    <property type="project" value="TreeGrafter"/>
</dbReference>
<proteinExistence type="inferred from homology"/>
<evidence type="ECO:0000259" key="3">
    <source>
        <dbReference type="Pfam" id="PF21057"/>
    </source>
</evidence>
<dbReference type="Pfam" id="PF21057">
    <property type="entry name" value="Hikeshi-like_C"/>
    <property type="match status" value="1"/>
</dbReference>
<dbReference type="GO" id="GO:0005634">
    <property type="term" value="C:nucleus"/>
    <property type="evidence" value="ECO:0007669"/>
    <property type="project" value="TreeGrafter"/>
</dbReference>
<dbReference type="AlphaFoldDB" id="A0A6A6HPB3"/>
<protein>
    <submittedName>
        <fullName evidence="4">Uncharacterized protein</fullName>
    </submittedName>
</protein>
<comment type="similarity">
    <text evidence="1">Belongs to the OPI10 family.</text>
</comment>
<dbReference type="Pfam" id="PF05603">
    <property type="entry name" value="Hikeshi-like_N"/>
    <property type="match status" value="1"/>
</dbReference>
<keyword evidence="5" id="KW-1185">Reference proteome</keyword>
<evidence type="ECO:0000256" key="1">
    <source>
        <dbReference type="ARBA" id="ARBA00006623"/>
    </source>
</evidence>
<dbReference type="GO" id="GO:0061608">
    <property type="term" value="F:nuclear import signal receptor activity"/>
    <property type="evidence" value="ECO:0007669"/>
    <property type="project" value="TreeGrafter"/>
</dbReference>
<reference evidence="4" key="1">
    <citation type="journal article" date="2020" name="Stud. Mycol.">
        <title>101 Dothideomycetes genomes: a test case for predicting lifestyles and emergence of pathogens.</title>
        <authorList>
            <person name="Haridas S."/>
            <person name="Albert R."/>
            <person name="Binder M."/>
            <person name="Bloem J."/>
            <person name="Labutti K."/>
            <person name="Salamov A."/>
            <person name="Andreopoulos B."/>
            <person name="Baker S."/>
            <person name="Barry K."/>
            <person name="Bills G."/>
            <person name="Bluhm B."/>
            <person name="Cannon C."/>
            <person name="Castanera R."/>
            <person name="Culley D."/>
            <person name="Daum C."/>
            <person name="Ezra D."/>
            <person name="Gonzalez J."/>
            <person name="Henrissat B."/>
            <person name="Kuo A."/>
            <person name="Liang C."/>
            <person name="Lipzen A."/>
            <person name="Lutzoni F."/>
            <person name="Magnuson J."/>
            <person name="Mondo S."/>
            <person name="Nolan M."/>
            <person name="Ohm R."/>
            <person name="Pangilinan J."/>
            <person name="Park H.-J."/>
            <person name="Ramirez L."/>
            <person name="Alfaro M."/>
            <person name="Sun H."/>
            <person name="Tritt A."/>
            <person name="Yoshinaga Y."/>
            <person name="Zwiers L.-H."/>
            <person name="Turgeon B."/>
            <person name="Goodwin S."/>
            <person name="Spatafora J."/>
            <person name="Crous P."/>
            <person name="Grigoriev I."/>
        </authorList>
    </citation>
    <scope>NUCLEOTIDE SEQUENCE</scope>
    <source>
        <strain evidence="4">Tuck. ex Michener</strain>
    </source>
</reference>
<feature type="domain" description="Hikeshi-like C-terminal" evidence="3">
    <location>
        <begin position="203"/>
        <end position="258"/>
    </location>
</feature>